<reference evidence="1 2" key="1">
    <citation type="submission" date="2015-08" db="EMBL/GenBank/DDBJ databases">
        <title>Genome sequence of the pristinamycin over-producing bacterium Streptomyces pristinaespiralis HCCB10218.</title>
        <authorList>
            <person name="Tian J."/>
            <person name="Yang J."/>
            <person name="Li L."/>
            <person name="Ruan L."/>
            <person name="Wei W."/>
            <person name="Zheng G."/>
            <person name="Wei Z."/>
            <person name="Yang S."/>
            <person name="Ge M."/>
            <person name="Jiang W."/>
            <person name="Lu Y."/>
        </authorList>
    </citation>
    <scope>NUCLEOTIDE SEQUENCE [LARGE SCALE GENOMIC DNA]</scope>
    <source>
        <strain evidence="1 2">HCCB 10218</strain>
    </source>
</reference>
<organism evidence="1">
    <name type="scientific">Streptomyces pristinaespiralis</name>
    <dbReference type="NCBI Taxonomy" id="38300"/>
    <lineage>
        <taxon>Bacteria</taxon>
        <taxon>Bacillati</taxon>
        <taxon>Actinomycetota</taxon>
        <taxon>Actinomycetes</taxon>
        <taxon>Kitasatosporales</taxon>
        <taxon>Streptomycetaceae</taxon>
        <taxon>Streptomyces</taxon>
    </lineage>
</organism>
<evidence type="ECO:0000313" key="2">
    <source>
        <dbReference type="Proteomes" id="UP000060513"/>
    </source>
</evidence>
<name>A0A0M4D507_STRPR</name>
<dbReference type="PATRIC" id="fig|38300.4.peg.3079"/>
<proteinExistence type="predicted"/>
<evidence type="ECO:0000313" key="1">
    <source>
        <dbReference type="EMBL" id="ALC21228.1"/>
    </source>
</evidence>
<dbReference type="OMA" id="YCTVRSQ"/>
<dbReference type="RefSeq" id="WP_005312829.1">
    <property type="nucleotide sequence ID" value="NZ_CP011340.1"/>
</dbReference>
<dbReference type="GeneID" id="97236046"/>
<dbReference type="OrthoDB" id="4324067at2"/>
<dbReference type="EMBL" id="CP011340">
    <property type="protein sequence ID" value="ALC21228.1"/>
    <property type="molecule type" value="Genomic_DNA"/>
</dbReference>
<protein>
    <submittedName>
        <fullName evidence="1">Membrane protein</fullName>
    </submittedName>
</protein>
<sequence>MAAVGEKLPQGRYGRTADERADRKLRIVGAVLGACMLALVGWFGYDYVAGTRISAEVIKFDVVEGADEVQVHLEVRKDAQTAGSCTVRALAEDGAEVGRLDVAIGQEGENRIDEVVKIRTTRQATSAELMGCNAE</sequence>
<dbReference type="Pfam" id="PF14155">
    <property type="entry name" value="DUF4307"/>
    <property type="match status" value="1"/>
</dbReference>
<dbReference type="KEGG" id="spri:SPRI_2922"/>
<gene>
    <name evidence="1" type="ORF">SPRI_2922</name>
</gene>
<dbReference type="InterPro" id="IPR025443">
    <property type="entry name" value="DUF4307"/>
</dbReference>
<dbReference type="Proteomes" id="UP000060513">
    <property type="component" value="Chromosome"/>
</dbReference>
<accession>A0A0M4D507</accession>
<dbReference type="AlphaFoldDB" id="A0A0M4D507"/>
<dbReference type="STRING" id="38300.SPRI_2922"/>